<dbReference type="Pfam" id="PF06115">
    <property type="entry name" value="DUF956"/>
    <property type="match status" value="1"/>
</dbReference>
<comment type="caution">
    <text evidence="1">The sequence shown here is derived from an EMBL/GenBank/DDBJ whole genome shotgun (WGS) entry which is preliminary data.</text>
</comment>
<sequence length="116" mass="13174">MSEKNAGPLNSTADIVINANAVLSPINIRQGKLEIGNSGLDYRPSLGKGYIQIPWRNVKYITVERAFNFWYRGFIVYTTEGQSFEFITNKTKKALMALAGHLKKDQLRLRKGILER</sequence>
<dbReference type="InterPro" id="IPR010360">
    <property type="entry name" value="DUF956"/>
</dbReference>
<dbReference type="Proteomes" id="UP000295681">
    <property type="component" value="Unassembled WGS sequence"/>
</dbReference>
<dbReference type="STRING" id="907931.GCA_000165675_00299"/>
<proteinExistence type="predicted"/>
<gene>
    <name evidence="1" type="ORF">C5L23_001073</name>
</gene>
<evidence type="ECO:0000313" key="2">
    <source>
        <dbReference type="Proteomes" id="UP000295681"/>
    </source>
</evidence>
<organism evidence="1 2">
    <name type="scientific">Leuconostoc fallax</name>
    <dbReference type="NCBI Taxonomy" id="1251"/>
    <lineage>
        <taxon>Bacteria</taxon>
        <taxon>Bacillati</taxon>
        <taxon>Bacillota</taxon>
        <taxon>Bacilli</taxon>
        <taxon>Lactobacillales</taxon>
        <taxon>Lactobacillaceae</taxon>
        <taxon>Leuconostoc</taxon>
    </lineage>
</organism>
<dbReference type="AlphaFoldDB" id="A0A4R5NBX5"/>
<dbReference type="RefSeq" id="WP_010008806.1">
    <property type="nucleotide sequence ID" value="NZ_JAGYGP010000001.1"/>
</dbReference>
<accession>A0A4R5NBX5</accession>
<evidence type="ECO:0008006" key="3">
    <source>
        <dbReference type="Google" id="ProtNLM"/>
    </source>
</evidence>
<name>A0A4R5NBX5_9LACO</name>
<dbReference type="EMBL" id="PUFI01000005">
    <property type="protein sequence ID" value="TDG69611.1"/>
    <property type="molecule type" value="Genomic_DNA"/>
</dbReference>
<evidence type="ECO:0000313" key="1">
    <source>
        <dbReference type="EMBL" id="TDG69611.1"/>
    </source>
</evidence>
<keyword evidence="2" id="KW-1185">Reference proteome</keyword>
<reference evidence="1 2" key="1">
    <citation type="journal article" date="2019" name="Appl. Microbiol. Biotechnol.">
        <title>Uncovering carbohydrate metabolism through a genotype-phenotype association study of 56 lactic acid bacteria genomes.</title>
        <authorList>
            <person name="Buron-Moles G."/>
            <person name="Chailyan A."/>
            <person name="Dolejs I."/>
            <person name="Forster J."/>
            <person name="Miks M.H."/>
        </authorList>
    </citation>
    <scope>NUCLEOTIDE SEQUENCE [LARGE SCALE GENOMIC DNA]</scope>
    <source>
        <strain evidence="1 2">ATCC 700006</strain>
    </source>
</reference>
<protein>
    <recommendedName>
        <fullName evidence="3">DUF956 family protein</fullName>
    </recommendedName>
</protein>